<feature type="transmembrane region" description="Helical" evidence="1">
    <location>
        <begin position="12"/>
        <end position="29"/>
    </location>
</feature>
<keyword evidence="3" id="KW-1185">Reference proteome</keyword>
<dbReference type="Proteomes" id="UP001156921">
    <property type="component" value="Unassembled WGS sequence"/>
</dbReference>
<protein>
    <recommendedName>
        <fullName evidence="4">DUF3955 domain-containing protein</fullName>
    </recommendedName>
</protein>
<proteinExistence type="predicted"/>
<gene>
    <name evidence="2" type="ORF">GCM10007859_24400</name>
</gene>
<reference evidence="3" key="1">
    <citation type="journal article" date="2019" name="Int. J. Syst. Evol. Microbiol.">
        <title>The Global Catalogue of Microorganisms (GCM) 10K type strain sequencing project: providing services to taxonomists for standard genome sequencing and annotation.</title>
        <authorList>
            <consortium name="The Broad Institute Genomics Platform"/>
            <consortium name="The Broad Institute Genome Sequencing Center for Infectious Disease"/>
            <person name="Wu L."/>
            <person name="Ma J."/>
        </authorList>
    </citation>
    <scope>NUCLEOTIDE SEQUENCE [LARGE SCALE GENOMIC DNA]</scope>
    <source>
        <strain evidence="3">NBRC 110107</strain>
    </source>
</reference>
<keyword evidence="1" id="KW-1133">Transmembrane helix</keyword>
<keyword evidence="1" id="KW-0472">Membrane</keyword>
<name>A0ABQ6BMB1_9CAUL</name>
<sequence>MTAVTRRRFKPLVWPVALLIVGAAANWLAEFAVGRWQDYQFYSISRPVADLLLIIGAVWLVVAVIRVLRRRG</sequence>
<keyword evidence="1" id="KW-0812">Transmembrane</keyword>
<dbReference type="EMBL" id="BSOY01000068">
    <property type="protein sequence ID" value="GLS02416.1"/>
    <property type="molecule type" value="Genomic_DNA"/>
</dbReference>
<accession>A0ABQ6BMB1</accession>
<organism evidence="2 3">
    <name type="scientific">Brevundimonas denitrificans</name>
    <dbReference type="NCBI Taxonomy" id="1443434"/>
    <lineage>
        <taxon>Bacteria</taxon>
        <taxon>Pseudomonadati</taxon>
        <taxon>Pseudomonadota</taxon>
        <taxon>Alphaproteobacteria</taxon>
        <taxon>Caulobacterales</taxon>
        <taxon>Caulobacteraceae</taxon>
        <taxon>Brevundimonas</taxon>
    </lineage>
</organism>
<evidence type="ECO:0008006" key="4">
    <source>
        <dbReference type="Google" id="ProtNLM"/>
    </source>
</evidence>
<feature type="transmembrane region" description="Helical" evidence="1">
    <location>
        <begin position="49"/>
        <end position="68"/>
    </location>
</feature>
<evidence type="ECO:0000313" key="2">
    <source>
        <dbReference type="EMBL" id="GLS02416.1"/>
    </source>
</evidence>
<evidence type="ECO:0000313" key="3">
    <source>
        <dbReference type="Proteomes" id="UP001156921"/>
    </source>
</evidence>
<evidence type="ECO:0000256" key="1">
    <source>
        <dbReference type="SAM" id="Phobius"/>
    </source>
</evidence>
<comment type="caution">
    <text evidence="2">The sequence shown here is derived from an EMBL/GenBank/DDBJ whole genome shotgun (WGS) entry which is preliminary data.</text>
</comment>
<dbReference type="RefSeq" id="WP_284223293.1">
    <property type="nucleotide sequence ID" value="NZ_BSOY01000068.1"/>
</dbReference>